<dbReference type="InterPro" id="IPR050695">
    <property type="entry name" value="N-acetylmuramoyl_amidase_3"/>
</dbReference>
<reference evidence="7" key="1">
    <citation type="submission" date="2018-06" db="EMBL/GenBank/DDBJ databases">
        <authorList>
            <person name="Zhirakovskaya E."/>
        </authorList>
    </citation>
    <scope>NUCLEOTIDE SEQUENCE</scope>
</reference>
<dbReference type="GO" id="GO:0030288">
    <property type="term" value="C:outer membrane-bounded periplasmic space"/>
    <property type="evidence" value="ECO:0007669"/>
    <property type="project" value="TreeGrafter"/>
</dbReference>
<evidence type="ECO:0000313" key="7">
    <source>
        <dbReference type="EMBL" id="VAW50333.1"/>
    </source>
</evidence>
<accession>A0A3B0WDA7</accession>
<dbReference type="InterPro" id="IPR021731">
    <property type="entry name" value="AMIN_dom"/>
</dbReference>
<name>A0A3B0WDA7_9ZZZZ</name>
<dbReference type="InterPro" id="IPR002508">
    <property type="entry name" value="MurNAc-LAA_cat"/>
</dbReference>
<dbReference type="PANTHER" id="PTHR30404">
    <property type="entry name" value="N-ACETYLMURAMOYL-L-ALANINE AMIDASE"/>
    <property type="match status" value="1"/>
</dbReference>
<evidence type="ECO:0000256" key="5">
    <source>
        <dbReference type="ARBA" id="ARBA00023316"/>
    </source>
</evidence>
<evidence type="ECO:0000256" key="1">
    <source>
        <dbReference type="ARBA" id="ARBA00004418"/>
    </source>
</evidence>
<comment type="subcellular location">
    <subcellularLocation>
        <location evidence="1">Periplasm</location>
    </subcellularLocation>
</comment>
<dbReference type="PANTHER" id="PTHR30404:SF0">
    <property type="entry name" value="N-ACETYLMURAMOYL-L-ALANINE AMIDASE AMIC"/>
    <property type="match status" value="1"/>
</dbReference>
<dbReference type="GO" id="GO:0008745">
    <property type="term" value="F:N-acetylmuramoyl-L-alanine amidase activity"/>
    <property type="evidence" value="ECO:0007669"/>
    <property type="project" value="UniProtKB-EC"/>
</dbReference>
<keyword evidence="5" id="KW-0961">Cell wall biogenesis/degradation</keyword>
<evidence type="ECO:0000259" key="6">
    <source>
        <dbReference type="PROSITE" id="PS51782"/>
    </source>
</evidence>
<evidence type="ECO:0000256" key="3">
    <source>
        <dbReference type="ARBA" id="ARBA00022764"/>
    </source>
</evidence>
<dbReference type="Gene3D" id="3.40.630.40">
    <property type="entry name" value="Zn-dependent exopeptidases"/>
    <property type="match status" value="1"/>
</dbReference>
<feature type="domain" description="LysM" evidence="6">
    <location>
        <begin position="419"/>
        <end position="462"/>
    </location>
</feature>
<gene>
    <name evidence="7" type="ORF">MNBD_GAMMA05-1362</name>
</gene>
<dbReference type="GO" id="GO:0009253">
    <property type="term" value="P:peptidoglycan catabolic process"/>
    <property type="evidence" value="ECO:0007669"/>
    <property type="project" value="InterPro"/>
</dbReference>
<sequence length="465" mass="50930">MIQRGDAIDYKQGRGAKLPISFEPESMENNRRKFLKSLAGLSGLAASAVPNIVAARVSSGATVRDIRLSKKNGYLRLVFDLDGIAEHSIFTLHGPERVVLDLKKVSMPHGMVDQIQANSLIRSIRSGVRNDKDLRVVFDLSKTVTPRSFLLAPSGKSGHRLVIDLHDNKKSSARTNRSQKRDVIIAIDAGHGGRDPGATGRSGTHEKTVTLQIAKRLEGYINKQKGMKAVLIRKNDRFMRLRERIRKARDNHADLMISLHADSFPDPRARGSSIYALSVDGASSETARLLAEKENAADLLFGDVSLAVEDQMVKEVLFDLSLTGTIESSLDIGSEILGQIKSVNRVHKKKVQQAGFAVLKAPNIPSVLLETAFISNPREEKNLRSAAHQKKVAKAITRGVGKYFVRKAPPGTWLASSNSEYSVNSGDDLKTIAANHKVSEKDLRARNALYADNLMAGQVLKIPVS</sequence>
<dbReference type="EC" id="3.5.1.28" evidence="7"/>
<dbReference type="Pfam" id="PF01476">
    <property type="entry name" value="LysM"/>
    <property type="match status" value="1"/>
</dbReference>
<dbReference type="CDD" id="cd00118">
    <property type="entry name" value="LysM"/>
    <property type="match status" value="1"/>
</dbReference>
<evidence type="ECO:0000256" key="2">
    <source>
        <dbReference type="ARBA" id="ARBA00022729"/>
    </source>
</evidence>
<dbReference type="SUPFAM" id="SSF53187">
    <property type="entry name" value="Zn-dependent exopeptidases"/>
    <property type="match status" value="1"/>
</dbReference>
<dbReference type="SUPFAM" id="SSF54106">
    <property type="entry name" value="LysM domain"/>
    <property type="match status" value="1"/>
</dbReference>
<proteinExistence type="predicted"/>
<keyword evidence="2" id="KW-0732">Signal</keyword>
<dbReference type="InterPro" id="IPR018392">
    <property type="entry name" value="LysM"/>
</dbReference>
<dbReference type="InterPro" id="IPR036779">
    <property type="entry name" value="LysM_dom_sf"/>
</dbReference>
<dbReference type="GO" id="GO:0071555">
    <property type="term" value="P:cell wall organization"/>
    <property type="evidence" value="ECO:0007669"/>
    <property type="project" value="UniProtKB-KW"/>
</dbReference>
<dbReference type="FunFam" id="3.40.630.40:FF:000001">
    <property type="entry name" value="N-acetylmuramoyl-L-alanine amidase"/>
    <property type="match status" value="1"/>
</dbReference>
<dbReference type="Pfam" id="PF11741">
    <property type="entry name" value="AMIN"/>
    <property type="match status" value="1"/>
</dbReference>
<dbReference type="EMBL" id="UOFE01000002">
    <property type="protein sequence ID" value="VAW50333.1"/>
    <property type="molecule type" value="Genomic_DNA"/>
</dbReference>
<dbReference type="PROSITE" id="PS51782">
    <property type="entry name" value="LYSM"/>
    <property type="match status" value="1"/>
</dbReference>
<evidence type="ECO:0000256" key="4">
    <source>
        <dbReference type="ARBA" id="ARBA00022801"/>
    </source>
</evidence>
<keyword evidence="4 7" id="KW-0378">Hydrolase</keyword>
<dbReference type="Pfam" id="PF01520">
    <property type="entry name" value="Amidase_3"/>
    <property type="match status" value="1"/>
</dbReference>
<dbReference type="Gene3D" id="2.60.40.3500">
    <property type="match status" value="1"/>
</dbReference>
<dbReference type="SMART" id="SM00646">
    <property type="entry name" value="Ami_3"/>
    <property type="match status" value="1"/>
</dbReference>
<dbReference type="CDD" id="cd02696">
    <property type="entry name" value="MurNAc-LAA"/>
    <property type="match status" value="1"/>
</dbReference>
<protein>
    <submittedName>
        <fullName evidence="7">N-acetylmuramoyl-L-alanine amidase</fullName>
        <ecNumber evidence="7">3.5.1.28</ecNumber>
    </submittedName>
</protein>
<dbReference type="SMART" id="SM00257">
    <property type="entry name" value="LysM"/>
    <property type="match status" value="1"/>
</dbReference>
<organism evidence="7">
    <name type="scientific">hydrothermal vent metagenome</name>
    <dbReference type="NCBI Taxonomy" id="652676"/>
    <lineage>
        <taxon>unclassified sequences</taxon>
        <taxon>metagenomes</taxon>
        <taxon>ecological metagenomes</taxon>
    </lineage>
</organism>
<dbReference type="Gene3D" id="3.10.350.10">
    <property type="entry name" value="LysM domain"/>
    <property type="match status" value="1"/>
</dbReference>
<keyword evidence="3" id="KW-0574">Periplasm</keyword>
<dbReference type="AlphaFoldDB" id="A0A3B0WDA7"/>